<organism evidence="3 5">
    <name type="scientific">[Clostridium] leptum DSM 753</name>
    <dbReference type="NCBI Taxonomy" id="428125"/>
    <lineage>
        <taxon>Bacteria</taxon>
        <taxon>Bacillati</taxon>
        <taxon>Bacillota</taxon>
        <taxon>Clostridia</taxon>
        <taxon>Eubacteriales</taxon>
        <taxon>Oscillospiraceae</taxon>
        <taxon>Oscillospiraceae incertae sedis</taxon>
    </lineage>
</organism>
<dbReference type="OrthoDB" id="9807770at2"/>
<dbReference type="Proteomes" id="UP000003490">
    <property type="component" value="Unassembled WGS sequence"/>
</dbReference>
<dbReference type="Proteomes" id="UP000220611">
    <property type="component" value="Unassembled WGS sequence"/>
</dbReference>
<protein>
    <submittedName>
        <fullName evidence="3">GIY-YIG catalytic domain protein</fullName>
    </submittedName>
    <submittedName>
        <fullName evidence="4">GIY-YIG nuclease family protein</fullName>
    </submittedName>
</protein>
<name>A7VWU0_9FIRM</name>
<evidence type="ECO:0000313" key="4">
    <source>
        <dbReference type="EMBL" id="PEQ25838.1"/>
    </source>
</evidence>
<dbReference type="PANTHER" id="PTHR34477">
    <property type="entry name" value="UPF0213 PROTEIN YHBQ"/>
    <property type="match status" value="1"/>
</dbReference>
<accession>A7VWU0</accession>
<feature type="domain" description="GIY-YIG" evidence="2">
    <location>
        <begin position="1"/>
        <end position="75"/>
    </location>
</feature>
<comment type="caution">
    <text evidence="3">The sequence shown here is derived from an EMBL/GenBank/DDBJ whole genome shotgun (WGS) entry which is preliminary data.</text>
</comment>
<evidence type="ECO:0000313" key="5">
    <source>
        <dbReference type="Proteomes" id="UP000003490"/>
    </source>
</evidence>
<proteinExistence type="inferred from homology"/>
<keyword evidence="6" id="KW-1185">Reference proteome</keyword>
<reference evidence="4 6" key="3">
    <citation type="submission" date="2017-07" db="EMBL/GenBank/DDBJ databases">
        <title>Prevalence of linear plasmids in Cutibacterium (Propionibacterium) acnes isolates obtained from prostatic tissue.</title>
        <authorList>
            <person name="Davidsson S."/>
            <person name="Carlsson J."/>
            <person name="Molling P."/>
            <person name="Andren O."/>
            <person name="Andersson S.-O."/>
            <person name="Brzuszkiewicz E."/>
            <person name="Poehlein A."/>
            <person name="Al-Zeer M."/>
            <person name="Brinkmann V."/>
            <person name="Scavenius C."/>
            <person name="Nazipi S."/>
            <person name="Soderquist B."/>
            <person name="Bruggemann H."/>
        </authorList>
    </citation>
    <scope>NUCLEOTIDE SEQUENCE [LARGE SCALE GENOMIC DNA]</scope>
    <source>
        <strain evidence="4 6">DSM 753</strain>
    </source>
</reference>
<dbReference type="InterPro" id="IPR000305">
    <property type="entry name" value="GIY-YIG_endonuc"/>
</dbReference>
<dbReference type="AlphaFoldDB" id="A7VWU0"/>
<sequence length="85" mass="9952">MYYAYLLQCADNTIYAGYTNDLSQRIEAHNNGIGAKYTRSRLPVKLMYYEGFTSKSEALKREATLKRLSRKQKIKLIEDFQIDPH</sequence>
<dbReference type="EMBL" id="NOXF01000001">
    <property type="protein sequence ID" value="PEQ25838.1"/>
    <property type="molecule type" value="Genomic_DNA"/>
</dbReference>
<dbReference type="PANTHER" id="PTHR34477:SF1">
    <property type="entry name" value="UPF0213 PROTEIN YHBQ"/>
    <property type="match status" value="1"/>
</dbReference>
<dbReference type="eggNOG" id="COG2827">
    <property type="taxonomic scope" value="Bacteria"/>
</dbReference>
<evidence type="ECO:0000259" key="2">
    <source>
        <dbReference type="PROSITE" id="PS50164"/>
    </source>
</evidence>
<dbReference type="HOGENOM" id="CLU_135650_0_3_9"/>
<gene>
    <name evidence="4" type="ORF">CH238_02265</name>
    <name evidence="3" type="ORF">CLOLEP_03060</name>
</gene>
<dbReference type="CDD" id="cd10456">
    <property type="entry name" value="GIY-YIG_UPF0213"/>
    <property type="match status" value="1"/>
</dbReference>
<dbReference type="InterPro" id="IPR050190">
    <property type="entry name" value="UPF0213_domain"/>
</dbReference>
<dbReference type="PROSITE" id="PS50164">
    <property type="entry name" value="GIY_YIG"/>
    <property type="match status" value="1"/>
</dbReference>
<reference evidence="3 5" key="2">
    <citation type="submission" date="2007-08" db="EMBL/GenBank/DDBJ databases">
        <authorList>
            <person name="Fulton L."/>
            <person name="Clifton S."/>
            <person name="Fulton B."/>
            <person name="Xu J."/>
            <person name="Minx P."/>
            <person name="Pepin K.H."/>
            <person name="Johnson M."/>
            <person name="Thiruvilangam P."/>
            <person name="Bhonagiri V."/>
            <person name="Nash W.E."/>
            <person name="Wang C."/>
            <person name="Mardis E.R."/>
            <person name="Wilson R.K."/>
        </authorList>
    </citation>
    <scope>NUCLEOTIDE SEQUENCE [LARGE SCALE GENOMIC DNA]</scope>
    <source>
        <strain evidence="3 5">DSM 753</strain>
    </source>
</reference>
<evidence type="ECO:0000313" key="6">
    <source>
        <dbReference type="Proteomes" id="UP000220611"/>
    </source>
</evidence>
<evidence type="ECO:0000256" key="1">
    <source>
        <dbReference type="ARBA" id="ARBA00007435"/>
    </source>
</evidence>
<evidence type="ECO:0000313" key="3">
    <source>
        <dbReference type="EMBL" id="EDO60237.1"/>
    </source>
</evidence>
<dbReference type="SUPFAM" id="SSF82771">
    <property type="entry name" value="GIY-YIG endonuclease"/>
    <property type="match status" value="1"/>
</dbReference>
<reference evidence="3 5" key="1">
    <citation type="submission" date="2007-08" db="EMBL/GenBank/DDBJ databases">
        <title>Draft genome sequence of Clostridium leptum (DSM 753).</title>
        <authorList>
            <person name="Sudarsanam P."/>
            <person name="Ley R."/>
            <person name="Guruge J."/>
            <person name="Turnbaugh P.J."/>
            <person name="Mahowald M."/>
            <person name="Liep D."/>
            <person name="Gordon J."/>
        </authorList>
    </citation>
    <scope>NUCLEOTIDE SEQUENCE [LARGE SCALE GENOMIC DNA]</scope>
    <source>
        <strain evidence="3 5">DSM 753</strain>
    </source>
</reference>
<dbReference type="EMBL" id="ABCB02000020">
    <property type="protein sequence ID" value="EDO60237.1"/>
    <property type="molecule type" value="Genomic_DNA"/>
</dbReference>
<dbReference type="Gene3D" id="3.40.1440.10">
    <property type="entry name" value="GIY-YIG endonuclease"/>
    <property type="match status" value="1"/>
</dbReference>
<comment type="similarity">
    <text evidence="1">Belongs to the UPF0213 family.</text>
</comment>
<dbReference type="InterPro" id="IPR035901">
    <property type="entry name" value="GIY-YIG_endonuc_sf"/>
</dbReference>
<dbReference type="Pfam" id="PF01541">
    <property type="entry name" value="GIY-YIG"/>
    <property type="match status" value="1"/>
</dbReference>